<evidence type="ECO:0008006" key="3">
    <source>
        <dbReference type="Google" id="ProtNLM"/>
    </source>
</evidence>
<dbReference type="EMBL" id="JRLW01000004">
    <property type="protein sequence ID" value="KGO90055.1"/>
    <property type="molecule type" value="Genomic_DNA"/>
</dbReference>
<dbReference type="RefSeq" id="WP_026981519.1">
    <property type="nucleotide sequence ID" value="NZ_JRLW01000004.1"/>
</dbReference>
<proteinExistence type="predicted"/>
<sequence>MSHTYNYASVAEALEELKALGFDYDFNQNEAEFKTNPHDFEIVHIYRYEGDSSADDEATVYAIKSKSGKKGVFVSGYNANSHSDAARFLIGLTIKGRKGL</sequence>
<reference evidence="1 2" key="1">
    <citation type="submission" date="2013-09" db="EMBL/GenBank/DDBJ databases">
        <authorList>
            <person name="Zeng Z."/>
            <person name="Chen C."/>
        </authorList>
    </citation>
    <scope>NUCLEOTIDE SEQUENCE [LARGE SCALE GENOMIC DNA]</scope>
    <source>
        <strain evidence="1 2">GH29-5</strain>
    </source>
</reference>
<name>A0A0A2MP47_9FLAO</name>
<comment type="caution">
    <text evidence="1">The sequence shown here is derived from an EMBL/GenBank/DDBJ whole genome shotgun (WGS) entry which is preliminary data.</text>
</comment>
<gene>
    <name evidence="1" type="ORF">Q764_05465</name>
</gene>
<protein>
    <recommendedName>
        <fullName evidence="3">Phosphoribosylpyrophosphate synthetase</fullName>
    </recommendedName>
</protein>
<dbReference type="AlphaFoldDB" id="A0A0A2MP47"/>
<dbReference type="Proteomes" id="UP000030121">
    <property type="component" value="Unassembled WGS sequence"/>
</dbReference>
<dbReference type="STRING" id="1121899.GCA_000430025_01287"/>
<keyword evidence="2" id="KW-1185">Reference proteome</keyword>
<evidence type="ECO:0000313" key="1">
    <source>
        <dbReference type="EMBL" id="KGO90055.1"/>
    </source>
</evidence>
<dbReference type="eggNOG" id="ENOG5032YQP">
    <property type="taxonomic scope" value="Bacteria"/>
</dbReference>
<organism evidence="1 2">
    <name type="scientific">Flavobacterium suncheonense GH29-5 = DSM 17707</name>
    <dbReference type="NCBI Taxonomy" id="1121899"/>
    <lineage>
        <taxon>Bacteria</taxon>
        <taxon>Pseudomonadati</taxon>
        <taxon>Bacteroidota</taxon>
        <taxon>Flavobacteriia</taxon>
        <taxon>Flavobacteriales</taxon>
        <taxon>Flavobacteriaceae</taxon>
        <taxon>Flavobacterium</taxon>
    </lineage>
</organism>
<evidence type="ECO:0000313" key="2">
    <source>
        <dbReference type="Proteomes" id="UP000030121"/>
    </source>
</evidence>
<accession>A0A0A2MP47</accession>
<dbReference type="OrthoDB" id="8418771at2"/>